<evidence type="ECO:0000313" key="2">
    <source>
        <dbReference type="EMBL" id="GBP24655.1"/>
    </source>
</evidence>
<reference evidence="2 3" key="1">
    <citation type="journal article" date="2019" name="Commun. Biol.">
        <title>The bagworm genome reveals a unique fibroin gene that provides high tensile strength.</title>
        <authorList>
            <person name="Kono N."/>
            <person name="Nakamura H."/>
            <person name="Ohtoshi R."/>
            <person name="Tomita M."/>
            <person name="Numata K."/>
            <person name="Arakawa K."/>
        </authorList>
    </citation>
    <scope>NUCLEOTIDE SEQUENCE [LARGE SCALE GENOMIC DNA]</scope>
</reference>
<feature type="region of interest" description="Disordered" evidence="1">
    <location>
        <begin position="94"/>
        <end position="121"/>
    </location>
</feature>
<comment type="caution">
    <text evidence="2">The sequence shown here is derived from an EMBL/GenBank/DDBJ whole genome shotgun (WGS) entry which is preliminary data.</text>
</comment>
<evidence type="ECO:0000313" key="3">
    <source>
        <dbReference type="Proteomes" id="UP000299102"/>
    </source>
</evidence>
<dbReference type="Proteomes" id="UP000299102">
    <property type="component" value="Unassembled WGS sequence"/>
</dbReference>
<dbReference type="EMBL" id="BGZK01000164">
    <property type="protein sequence ID" value="GBP24655.1"/>
    <property type="molecule type" value="Genomic_DNA"/>
</dbReference>
<evidence type="ECO:0000256" key="1">
    <source>
        <dbReference type="SAM" id="MobiDB-lite"/>
    </source>
</evidence>
<proteinExistence type="predicted"/>
<gene>
    <name evidence="2" type="ORF">EVAR_15861_1</name>
</gene>
<keyword evidence="3" id="KW-1185">Reference proteome</keyword>
<name>A0A4C1UDZ1_EUMVA</name>
<accession>A0A4C1UDZ1</accession>
<sequence length="121" mass="13582">MTASPERKVGTSKKYFSYNAARDISAKSLCRLSETGKNSIREGGAARLAFKEACRASGDSGKRRKEIRQHERVHIQHFTLRGRRSRSPIRVDGLLLPPRQSKTDGMFQLPATSEESKLLSH</sequence>
<organism evidence="2 3">
    <name type="scientific">Eumeta variegata</name>
    <name type="common">Bagworm moth</name>
    <name type="synonym">Eumeta japonica</name>
    <dbReference type="NCBI Taxonomy" id="151549"/>
    <lineage>
        <taxon>Eukaryota</taxon>
        <taxon>Metazoa</taxon>
        <taxon>Ecdysozoa</taxon>
        <taxon>Arthropoda</taxon>
        <taxon>Hexapoda</taxon>
        <taxon>Insecta</taxon>
        <taxon>Pterygota</taxon>
        <taxon>Neoptera</taxon>
        <taxon>Endopterygota</taxon>
        <taxon>Lepidoptera</taxon>
        <taxon>Glossata</taxon>
        <taxon>Ditrysia</taxon>
        <taxon>Tineoidea</taxon>
        <taxon>Psychidae</taxon>
        <taxon>Oiketicinae</taxon>
        <taxon>Eumeta</taxon>
    </lineage>
</organism>
<protein>
    <submittedName>
        <fullName evidence="2">Uncharacterized protein</fullName>
    </submittedName>
</protein>
<dbReference type="AlphaFoldDB" id="A0A4C1UDZ1"/>